<protein>
    <submittedName>
        <fullName evidence="1">Uncharacterized protein</fullName>
    </submittedName>
</protein>
<evidence type="ECO:0000313" key="1">
    <source>
        <dbReference type="EMBL" id="KKK97233.1"/>
    </source>
</evidence>
<sequence>MTNKTLEAVTRAIRFSHESRQAQAAIDAYLKALEKEGKCVISKHDLQELTTNRTVYEG</sequence>
<proteinExistence type="predicted"/>
<dbReference type="EMBL" id="LAZR01046141">
    <property type="protein sequence ID" value="KKK97233.1"/>
    <property type="molecule type" value="Genomic_DNA"/>
</dbReference>
<name>A0A0F8ZTT0_9ZZZZ</name>
<comment type="caution">
    <text evidence="1">The sequence shown here is derived from an EMBL/GenBank/DDBJ whole genome shotgun (WGS) entry which is preliminary data.</text>
</comment>
<accession>A0A0F8ZTT0</accession>
<organism evidence="1">
    <name type="scientific">marine sediment metagenome</name>
    <dbReference type="NCBI Taxonomy" id="412755"/>
    <lineage>
        <taxon>unclassified sequences</taxon>
        <taxon>metagenomes</taxon>
        <taxon>ecological metagenomes</taxon>
    </lineage>
</organism>
<gene>
    <name evidence="1" type="ORF">LCGC14_2654800</name>
</gene>
<reference evidence="1" key="1">
    <citation type="journal article" date="2015" name="Nature">
        <title>Complex archaea that bridge the gap between prokaryotes and eukaryotes.</title>
        <authorList>
            <person name="Spang A."/>
            <person name="Saw J.H."/>
            <person name="Jorgensen S.L."/>
            <person name="Zaremba-Niedzwiedzka K."/>
            <person name="Martijn J."/>
            <person name="Lind A.E."/>
            <person name="van Eijk R."/>
            <person name="Schleper C."/>
            <person name="Guy L."/>
            <person name="Ettema T.J."/>
        </authorList>
    </citation>
    <scope>NUCLEOTIDE SEQUENCE</scope>
</reference>
<dbReference type="AlphaFoldDB" id="A0A0F8ZTT0"/>